<dbReference type="Gene3D" id="1.25.40.10">
    <property type="entry name" value="Tetratricopeptide repeat domain"/>
    <property type="match status" value="1"/>
</dbReference>
<dbReference type="SUPFAM" id="SSF48452">
    <property type="entry name" value="TPR-like"/>
    <property type="match status" value="1"/>
</dbReference>
<dbReference type="EMBL" id="DSYK01000631">
    <property type="protein sequence ID" value="HGS22698.1"/>
    <property type="molecule type" value="Genomic_DNA"/>
</dbReference>
<evidence type="ECO:0000256" key="1">
    <source>
        <dbReference type="SAM" id="Phobius"/>
    </source>
</evidence>
<organism evidence="2">
    <name type="scientific">Anaerolinea thermolimosa</name>
    <dbReference type="NCBI Taxonomy" id="229919"/>
    <lineage>
        <taxon>Bacteria</taxon>
        <taxon>Bacillati</taxon>
        <taxon>Chloroflexota</taxon>
        <taxon>Anaerolineae</taxon>
        <taxon>Anaerolineales</taxon>
        <taxon>Anaerolineaceae</taxon>
        <taxon>Anaerolinea</taxon>
    </lineage>
</organism>
<feature type="transmembrane region" description="Helical" evidence="1">
    <location>
        <begin position="137"/>
        <end position="157"/>
    </location>
</feature>
<proteinExistence type="predicted"/>
<dbReference type="InterPro" id="IPR011990">
    <property type="entry name" value="TPR-like_helical_dom_sf"/>
</dbReference>
<keyword evidence="1" id="KW-0472">Membrane</keyword>
<reference evidence="2" key="1">
    <citation type="journal article" date="2020" name="mSystems">
        <title>Genome- and Community-Level Interaction Insights into Carbon Utilization and Element Cycling Functions of Hydrothermarchaeota in Hydrothermal Sediment.</title>
        <authorList>
            <person name="Zhou Z."/>
            <person name="Liu Y."/>
            <person name="Xu W."/>
            <person name="Pan J."/>
            <person name="Luo Z.H."/>
            <person name="Li M."/>
        </authorList>
    </citation>
    <scope>NUCLEOTIDE SEQUENCE [LARGE SCALE GENOMIC DNA]</scope>
    <source>
        <strain evidence="2">SpSt-573</strain>
    </source>
</reference>
<sequence>MSDLSMAITLLEQGQREEAVRELEAILSQDIDNIAAWRLLAHALDDPREVKECYEHVLRLNPYDPEAIEALRTVEVPEPTSGVPPFFSEDLAELEIPPAESTSEPPLAEAISNLLPEDEPEPEGASASPRGWFENDLLFFLLILAVIGILVVIVLLVTTPQGVAFLQSILNLFKD</sequence>
<keyword evidence="1" id="KW-0812">Transmembrane</keyword>
<evidence type="ECO:0000313" key="2">
    <source>
        <dbReference type="EMBL" id="HGS22698.1"/>
    </source>
</evidence>
<evidence type="ECO:0008006" key="3">
    <source>
        <dbReference type="Google" id="ProtNLM"/>
    </source>
</evidence>
<protein>
    <recommendedName>
        <fullName evidence="3">Tetratricopeptide repeat protein</fullName>
    </recommendedName>
</protein>
<accession>A0A7C4KJ29</accession>
<gene>
    <name evidence="2" type="ORF">ENT37_12650</name>
</gene>
<name>A0A7C4KJ29_9CHLR</name>
<dbReference type="AlphaFoldDB" id="A0A7C4KJ29"/>
<keyword evidence="1" id="KW-1133">Transmembrane helix</keyword>
<comment type="caution">
    <text evidence="2">The sequence shown here is derived from an EMBL/GenBank/DDBJ whole genome shotgun (WGS) entry which is preliminary data.</text>
</comment>